<feature type="transmembrane region" description="Helical" evidence="1">
    <location>
        <begin position="39"/>
        <end position="59"/>
    </location>
</feature>
<organism evidence="2 3">
    <name type="scientific">Mucinivorans hirudinis</name>
    <dbReference type="NCBI Taxonomy" id="1433126"/>
    <lineage>
        <taxon>Bacteria</taxon>
        <taxon>Pseudomonadati</taxon>
        <taxon>Bacteroidota</taxon>
        <taxon>Bacteroidia</taxon>
        <taxon>Bacteroidales</taxon>
        <taxon>Rikenellaceae</taxon>
        <taxon>Mucinivorans</taxon>
    </lineage>
</organism>
<keyword evidence="1" id="KW-0472">Membrane</keyword>
<keyword evidence="3" id="KW-1185">Reference proteome</keyword>
<dbReference type="Proteomes" id="UP000027616">
    <property type="component" value="Chromosome I"/>
</dbReference>
<dbReference type="HOGENOM" id="CLU_1625217_0_0_10"/>
<evidence type="ECO:0000256" key="1">
    <source>
        <dbReference type="SAM" id="Phobius"/>
    </source>
</evidence>
<dbReference type="EMBL" id="HG934468">
    <property type="protein sequence ID" value="CDN30927.1"/>
    <property type="molecule type" value="Genomic_DNA"/>
</dbReference>
<dbReference type="KEGG" id="rbc:BN938_0826"/>
<dbReference type="STRING" id="1433126.BN938_0826"/>
<keyword evidence="1" id="KW-0812">Transmembrane</keyword>
<evidence type="ECO:0000313" key="3">
    <source>
        <dbReference type="Proteomes" id="UP000027616"/>
    </source>
</evidence>
<evidence type="ECO:0000313" key="2">
    <source>
        <dbReference type="EMBL" id="CDN30927.1"/>
    </source>
</evidence>
<reference evidence="2 3" key="1">
    <citation type="journal article" date="2015" name="Genome Announc.">
        <title>Complete Genome Sequence of the Novel Leech Symbiont Mucinivorans hirudinis M3T.</title>
        <authorList>
            <person name="Nelson M.C."/>
            <person name="Bomar L."/>
            <person name="Graf J."/>
        </authorList>
    </citation>
    <scope>NUCLEOTIDE SEQUENCE [LARGE SCALE GENOMIC DNA]</scope>
    <source>
        <strain evidence="3">M3</strain>
    </source>
</reference>
<proteinExistence type="predicted"/>
<accession>A0A060R745</accession>
<keyword evidence="1" id="KW-1133">Transmembrane helix</keyword>
<protein>
    <submittedName>
        <fullName evidence="2">Uncharacterized protein</fullName>
    </submittedName>
</protein>
<dbReference type="AlphaFoldDB" id="A0A060R745"/>
<name>A0A060R745_9BACT</name>
<gene>
    <name evidence="2" type="ORF">BN938_0826</name>
</gene>
<sequence>MKDIEKIITDNRSGFDADHLPEGFLGRFERRLTRKKRSLSLSVCSAVAAAAAVALVFLLNTPRQEQTSTAIETEIAEMKFYYENQQRMTIGIINRLLECTPDTVLVGEIRAQLKAMQRDDERFEAGISSNIDKETYIAQEVGYYRKRQESLEYIQQILQRYEN</sequence>